<dbReference type="GO" id="GO:0042802">
    <property type="term" value="F:identical protein binding"/>
    <property type="evidence" value="ECO:0007669"/>
    <property type="project" value="TreeGrafter"/>
</dbReference>
<keyword evidence="3" id="KW-0418">Kinase</keyword>
<feature type="transmembrane region" description="Helical" evidence="1">
    <location>
        <begin position="186"/>
        <end position="207"/>
    </location>
</feature>
<dbReference type="EMBL" id="CP017269">
    <property type="protein sequence ID" value="AOT71823.1"/>
    <property type="molecule type" value="Genomic_DNA"/>
</dbReference>
<organism evidence="3 4">
    <name type="scientific">Geosporobacter ferrireducens</name>
    <dbReference type="NCBI Taxonomy" id="1424294"/>
    <lineage>
        <taxon>Bacteria</taxon>
        <taxon>Bacillati</taxon>
        <taxon>Bacillota</taxon>
        <taxon>Clostridia</taxon>
        <taxon>Peptostreptococcales</taxon>
        <taxon>Thermotaleaceae</taxon>
        <taxon>Geosporobacter</taxon>
    </lineage>
</organism>
<evidence type="ECO:0000313" key="3">
    <source>
        <dbReference type="EMBL" id="AOT71823.1"/>
    </source>
</evidence>
<keyword evidence="1" id="KW-0812">Transmembrane</keyword>
<dbReference type="InterPro" id="IPR036890">
    <property type="entry name" value="HATPase_C_sf"/>
</dbReference>
<feature type="transmembrane region" description="Helical" evidence="1">
    <location>
        <begin position="53"/>
        <end position="73"/>
    </location>
</feature>
<feature type="transmembrane region" description="Helical" evidence="1">
    <location>
        <begin position="31"/>
        <end position="47"/>
    </location>
</feature>
<feature type="domain" description="Sensor histidine kinase NatK-like C-terminal" evidence="2">
    <location>
        <begin position="333"/>
        <end position="436"/>
    </location>
</feature>
<feature type="transmembrane region" description="Helical" evidence="1">
    <location>
        <begin position="6"/>
        <end position="24"/>
    </location>
</feature>
<dbReference type="AlphaFoldDB" id="A0A1D8GLN8"/>
<dbReference type="Proteomes" id="UP000095743">
    <property type="component" value="Chromosome"/>
</dbReference>
<dbReference type="OrthoDB" id="1634477at2"/>
<dbReference type="KEGG" id="gfe:Gferi_21175"/>
<dbReference type="Gene3D" id="3.30.565.10">
    <property type="entry name" value="Histidine kinase-like ATPase, C-terminal domain"/>
    <property type="match status" value="1"/>
</dbReference>
<dbReference type="SUPFAM" id="SSF55874">
    <property type="entry name" value="ATPase domain of HSP90 chaperone/DNA topoisomerase II/histidine kinase"/>
    <property type="match status" value="1"/>
</dbReference>
<dbReference type="STRING" id="1424294.Gferi_21175"/>
<dbReference type="CDD" id="cd16935">
    <property type="entry name" value="HATPase_AgrC-ComD-like"/>
    <property type="match status" value="1"/>
</dbReference>
<dbReference type="InterPro" id="IPR032834">
    <property type="entry name" value="NatK-like_C"/>
</dbReference>
<keyword evidence="3" id="KW-0808">Transferase</keyword>
<dbReference type="PANTHER" id="PTHR40448:SF1">
    <property type="entry name" value="TWO-COMPONENT SENSOR HISTIDINE KINASE"/>
    <property type="match status" value="1"/>
</dbReference>
<feature type="transmembrane region" description="Helical" evidence="1">
    <location>
        <begin position="85"/>
        <end position="106"/>
    </location>
</feature>
<gene>
    <name evidence="3" type="ORF">Gferi_21175</name>
</gene>
<evidence type="ECO:0000259" key="2">
    <source>
        <dbReference type="Pfam" id="PF14501"/>
    </source>
</evidence>
<dbReference type="RefSeq" id="WP_069980053.1">
    <property type="nucleotide sequence ID" value="NZ_CP017269.1"/>
</dbReference>
<protein>
    <submittedName>
        <fullName evidence="3">Histidine kinase</fullName>
    </submittedName>
</protein>
<keyword evidence="1" id="KW-0472">Membrane</keyword>
<feature type="transmembrane region" description="Helical" evidence="1">
    <location>
        <begin position="118"/>
        <end position="138"/>
    </location>
</feature>
<feature type="transmembrane region" description="Helical" evidence="1">
    <location>
        <begin position="158"/>
        <end position="174"/>
    </location>
</feature>
<name>A0A1D8GLN8_9FIRM</name>
<keyword evidence="1" id="KW-1133">Transmembrane helix</keyword>
<reference evidence="3 4" key="1">
    <citation type="submission" date="2016-09" db="EMBL/GenBank/DDBJ databases">
        <title>Genomic analysis reveals versatility of anaerobic energy metabolism of Geosporobacter ferrireducens IRF9 of phylum Firmicutes.</title>
        <authorList>
            <person name="Kim S.-J."/>
        </authorList>
    </citation>
    <scope>NUCLEOTIDE SEQUENCE [LARGE SCALE GENOMIC DNA]</scope>
    <source>
        <strain evidence="3 4">IRF9</strain>
    </source>
</reference>
<evidence type="ECO:0000313" key="4">
    <source>
        <dbReference type="Proteomes" id="UP000095743"/>
    </source>
</evidence>
<accession>A0A1D8GLN8</accession>
<dbReference type="GO" id="GO:0016301">
    <property type="term" value="F:kinase activity"/>
    <property type="evidence" value="ECO:0007669"/>
    <property type="project" value="UniProtKB-KW"/>
</dbReference>
<dbReference type="PANTHER" id="PTHR40448">
    <property type="entry name" value="TWO-COMPONENT SENSOR HISTIDINE KINASE"/>
    <property type="match status" value="1"/>
</dbReference>
<proteinExistence type="predicted"/>
<evidence type="ECO:0000256" key="1">
    <source>
        <dbReference type="SAM" id="Phobius"/>
    </source>
</evidence>
<keyword evidence="4" id="KW-1185">Reference proteome</keyword>
<dbReference type="Pfam" id="PF14501">
    <property type="entry name" value="HATPase_c_5"/>
    <property type="match status" value="1"/>
</dbReference>
<sequence length="444" mass="51470">MMVIAIVSLVAYNIFIFFYLKRLFPLKREHWLYYAAAIALNIGAFLISDIWDLHQIGVFLILGSTLLIFKLLFRMKGLQVLCTGGMYMFSLYSSRGIIVSLYAIILKNSIAGVLRNEVYYYTIIVLAVLYSMLIFTLIRKTIVPLDKMKQLLCNREQLKFAVIYLFLLIIYLLLVNDGRFWGIRPLWFSTLYLISFTMGKLGLLFVLNHTIRVSVLMEYELHTRQLQEQLERQIRHYKSYQRYTESFRAFKHDYKDMMASVKTLIKNHENEKAVKLIDDIHDTMQKSVLVHKTYSNNVLLDAVLQDAANTCEENHIRFSSFIYLPLDMILSELHIIRIFANVLNNAIEACCKVPALERFIEITSSGNQDWTMIEVANSFNGEVILAGEELKTTKKNKDFHGLGLNIIKDIIESMGGLVWIDADQDKRVFTIKLHIPQASQEKPS</sequence>